<name>A0ABW9T8V7_9BACL</name>
<evidence type="ECO:0000313" key="3">
    <source>
        <dbReference type="Proteomes" id="UP000435177"/>
    </source>
</evidence>
<reference evidence="2 3" key="1">
    <citation type="submission" date="2019-11" db="EMBL/GenBank/DDBJ databases">
        <title>Draft genome sequences of five Paenibacillus species of dairy origin.</title>
        <authorList>
            <person name="Olajide A.M."/>
            <person name="Chen S."/>
            <person name="Lapointe G."/>
        </authorList>
    </citation>
    <scope>NUCLEOTIDE SEQUENCE [LARGE SCALE GENOMIC DNA]</scope>
    <source>
        <strain evidence="2 3">3CS1</strain>
    </source>
</reference>
<dbReference type="EMBL" id="WOAA01000072">
    <property type="protein sequence ID" value="MUG69042.1"/>
    <property type="molecule type" value="Genomic_DNA"/>
</dbReference>
<dbReference type="Proteomes" id="UP000435177">
    <property type="component" value="Unassembled WGS sequence"/>
</dbReference>
<feature type="non-terminal residue" evidence="2">
    <location>
        <position position="106"/>
    </location>
</feature>
<feature type="domain" description="Transcriptional regulator SgrR N-terminal HTH" evidence="1">
    <location>
        <begin position="6"/>
        <end position="105"/>
    </location>
</feature>
<dbReference type="InterPro" id="IPR025370">
    <property type="entry name" value="SgrR_HTH_N"/>
</dbReference>
<protein>
    <submittedName>
        <fullName evidence="2">SgrR family transcriptional regulator</fullName>
    </submittedName>
</protein>
<accession>A0ABW9T8V7</accession>
<evidence type="ECO:0000259" key="1">
    <source>
        <dbReference type="Pfam" id="PF12793"/>
    </source>
</evidence>
<gene>
    <name evidence="2" type="ORF">GNP94_24150</name>
</gene>
<dbReference type="Pfam" id="PF12793">
    <property type="entry name" value="SgrR_N"/>
    <property type="match status" value="1"/>
</dbReference>
<proteinExistence type="predicted"/>
<comment type="caution">
    <text evidence="2">The sequence shown here is derived from an EMBL/GenBank/DDBJ whole genome shotgun (WGS) entry which is preliminary data.</text>
</comment>
<sequence length="106" mass="12355">MLTAERYMALLDHYAESRGDSAEPREVEVALDDLTKLCHCTERNVKLIIRKLQEEGLSEWSAGRGRGNRSRLVFRANRENFIIELAQRLAEKGEYRSAFEFLDQHE</sequence>
<evidence type="ECO:0000313" key="2">
    <source>
        <dbReference type="EMBL" id="MUG69042.1"/>
    </source>
</evidence>
<keyword evidence="3" id="KW-1185">Reference proteome</keyword>
<organism evidence="2 3">
    <name type="scientific">Paenibacillus campinasensis</name>
    <dbReference type="NCBI Taxonomy" id="66347"/>
    <lineage>
        <taxon>Bacteria</taxon>
        <taxon>Bacillati</taxon>
        <taxon>Bacillota</taxon>
        <taxon>Bacilli</taxon>
        <taxon>Bacillales</taxon>
        <taxon>Paenibacillaceae</taxon>
        <taxon>Paenibacillus</taxon>
    </lineage>
</organism>
<dbReference type="RefSeq" id="WP_330164079.1">
    <property type="nucleotide sequence ID" value="NZ_WOAA01000072.1"/>
</dbReference>